<feature type="region of interest" description="Disordered" evidence="6">
    <location>
        <begin position="1"/>
        <end position="58"/>
    </location>
</feature>
<keyword evidence="2" id="KW-0805">Transcription regulation</keyword>
<gene>
    <name evidence="8" type="ORF">GIS00_24455</name>
</gene>
<sequence length="252" mass="27411">MTACGPARRSTGDDRPVAPGHAPGAATLATVRPGSRRVRPSRPPPTEPSPRRWAMPGEPVVGRTRQIIFDEATRLFGAQGYAGTTMRDIATAVGLLPGSLYTHIQGKENLLLEIVESGIDRFLAIADGVARSGAGPDQKLRALIKDHVGVVAQNPERTLVVFHQWRYLTGEARERVVEKRSRYEDAFRKIMNQGRRSGVFAPGLDLKVSVLAVLGALNWTAEWYRPDGPDTVAEIGERLADTLMSGLLTRAS</sequence>
<dbReference type="Gene3D" id="1.10.357.10">
    <property type="entry name" value="Tetracycline Repressor, domain 2"/>
    <property type="match status" value="1"/>
</dbReference>
<evidence type="ECO:0000256" key="3">
    <source>
        <dbReference type="ARBA" id="ARBA00023125"/>
    </source>
</evidence>
<protein>
    <submittedName>
        <fullName evidence="8">TetR family transcriptional regulator</fullName>
    </submittedName>
</protein>
<dbReference type="GO" id="GO:0000976">
    <property type="term" value="F:transcription cis-regulatory region binding"/>
    <property type="evidence" value="ECO:0007669"/>
    <property type="project" value="TreeGrafter"/>
</dbReference>
<dbReference type="GO" id="GO:0003700">
    <property type="term" value="F:DNA-binding transcription factor activity"/>
    <property type="evidence" value="ECO:0007669"/>
    <property type="project" value="TreeGrafter"/>
</dbReference>
<dbReference type="Proteomes" id="UP000460221">
    <property type="component" value="Unassembled WGS sequence"/>
</dbReference>
<evidence type="ECO:0000259" key="7">
    <source>
        <dbReference type="PROSITE" id="PS50977"/>
    </source>
</evidence>
<keyword evidence="4" id="KW-0804">Transcription</keyword>
<dbReference type="Pfam" id="PF00440">
    <property type="entry name" value="TetR_N"/>
    <property type="match status" value="1"/>
</dbReference>
<dbReference type="EMBL" id="WLYK01000013">
    <property type="protein sequence ID" value="MTD17092.1"/>
    <property type="molecule type" value="Genomic_DNA"/>
</dbReference>
<dbReference type="InterPro" id="IPR001647">
    <property type="entry name" value="HTH_TetR"/>
</dbReference>
<evidence type="ECO:0000313" key="9">
    <source>
        <dbReference type="Proteomes" id="UP000460221"/>
    </source>
</evidence>
<evidence type="ECO:0000256" key="1">
    <source>
        <dbReference type="ARBA" id="ARBA00022491"/>
    </source>
</evidence>
<keyword evidence="3 5" id="KW-0238">DNA-binding</keyword>
<name>A0A7K1FSG8_9ACTN</name>
<dbReference type="PANTHER" id="PTHR30055:SF175">
    <property type="entry name" value="HTH-TYPE TRANSCRIPTIONAL REPRESSOR KSTR2"/>
    <property type="match status" value="1"/>
</dbReference>
<dbReference type="PANTHER" id="PTHR30055">
    <property type="entry name" value="HTH-TYPE TRANSCRIPTIONAL REGULATOR RUTR"/>
    <property type="match status" value="1"/>
</dbReference>
<dbReference type="SUPFAM" id="SSF46689">
    <property type="entry name" value="Homeodomain-like"/>
    <property type="match status" value="1"/>
</dbReference>
<accession>A0A7K1FSG8</accession>
<reference evidence="8 9" key="1">
    <citation type="submission" date="2019-11" db="EMBL/GenBank/DDBJ databases">
        <authorList>
            <person name="Jiang L.-Q."/>
        </authorList>
    </citation>
    <scope>NUCLEOTIDE SEQUENCE [LARGE SCALE GENOMIC DNA]</scope>
    <source>
        <strain evidence="8 9">YIM 132087</strain>
    </source>
</reference>
<keyword evidence="9" id="KW-1185">Reference proteome</keyword>
<comment type="caution">
    <text evidence="8">The sequence shown here is derived from an EMBL/GenBank/DDBJ whole genome shotgun (WGS) entry which is preliminary data.</text>
</comment>
<evidence type="ECO:0000256" key="2">
    <source>
        <dbReference type="ARBA" id="ARBA00023015"/>
    </source>
</evidence>
<dbReference type="InterPro" id="IPR009057">
    <property type="entry name" value="Homeodomain-like_sf"/>
</dbReference>
<dbReference type="Gene3D" id="1.10.10.60">
    <property type="entry name" value="Homeodomain-like"/>
    <property type="match status" value="1"/>
</dbReference>
<dbReference type="AlphaFoldDB" id="A0A7K1FSG8"/>
<dbReference type="PROSITE" id="PS50977">
    <property type="entry name" value="HTH_TETR_2"/>
    <property type="match status" value="1"/>
</dbReference>
<evidence type="ECO:0000256" key="4">
    <source>
        <dbReference type="ARBA" id="ARBA00023163"/>
    </source>
</evidence>
<organism evidence="8 9">
    <name type="scientific">Nakamurella alba</name>
    <dbReference type="NCBI Taxonomy" id="2665158"/>
    <lineage>
        <taxon>Bacteria</taxon>
        <taxon>Bacillati</taxon>
        <taxon>Actinomycetota</taxon>
        <taxon>Actinomycetes</taxon>
        <taxon>Nakamurellales</taxon>
        <taxon>Nakamurellaceae</taxon>
        <taxon>Nakamurella</taxon>
    </lineage>
</organism>
<evidence type="ECO:0000256" key="5">
    <source>
        <dbReference type="PROSITE-ProRule" id="PRU00335"/>
    </source>
</evidence>
<proteinExistence type="predicted"/>
<feature type="domain" description="HTH tetR-type" evidence="7">
    <location>
        <begin position="62"/>
        <end position="122"/>
    </location>
</feature>
<keyword evidence="1" id="KW-0678">Repressor</keyword>
<dbReference type="SUPFAM" id="SSF48498">
    <property type="entry name" value="Tetracyclin repressor-like, C-terminal domain"/>
    <property type="match status" value="1"/>
</dbReference>
<dbReference type="InterPro" id="IPR041490">
    <property type="entry name" value="KstR2_TetR_C"/>
</dbReference>
<dbReference type="InterPro" id="IPR050109">
    <property type="entry name" value="HTH-type_TetR-like_transc_reg"/>
</dbReference>
<feature type="DNA-binding region" description="H-T-H motif" evidence="5">
    <location>
        <begin position="85"/>
        <end position="104"/>
    </location>
</feature>
<dbReference type="PRINTS" id="PR00455">
    <property type="entry name" value="HTHTETR"/>
</dbReference>
<dbReference type="Pfam" id="PF17932">
    <property type="entry name" value="TetR_C_24"/>
    <property type="match status" value="1"/>
</dbReference>
<evidence type="ECO:0000313" key="8">
    <source>
        <dbReference type="EMBL" id="MTD17092.1"/>
    </source>
</evidence>
<dbReference type="InterPro" id="IPR036271">
    <property type="entry name" value="Tet_transcr_reg_TetR-rel_C_sf"/>
</dbReference>
<evidence type="ECO:0000256" key="6">
    <source>
        <dbReference type="SAM" id="MobiDB-lite"/>
    </source>
</evidence>